<dbReference type="EMBL" id="JASBWT010000009">
    <property type="protein sequence ID" value="KAJ9101750.1"/>
    <property type="molecule type" value="Genomic_DNA"/>
</dbReference>
<gene>
    <name evidence="1" type="ORF">QFC21_003089</name>
</gene>
<keyword evidence="2" id="KW-1185">Reference proteome</keyword>
<organism evidence="1 2">
    <name type="scientific">Naganishia friedmannii</name>
    <dbReference type="NCBI Taxonomy" id="89922"/>
    <lineage>
        <taxon>Eukaryota</taxon>
        <taxon>Fungi</taxon>
        <taxon>Dikarya</taxon>
        <taxon>Basidiomycota</taxon>
        <taxon>Agaricomycotina</taxon>
        <taxon>Tremellomycetes</taxon>
        <taxon>Filobasidiales</taxon>
        <taxon>Filobasidiaceae</taxon>
        <taxon>Naganishia</taxon>
    </lineage>
</organism>
<proteinExistence type="predicted"/>
<protein>
    <submittedName>
        <fullName evidence="1">Uncharacterized protein</fullName>
    </submittedName>
</protein>
<name>A0ACC2VRR4_9TREE</name>
<comment type="caution">
    <text evidence="1">The sequence shown here is derived from an EMBL/GenBank/DDBJ whole genome shotgun (WGS) entry which is preliminary data.</text>
</comment>
<evidence type="ECO:0000313" key="1">
    <source>
        <dbReference type="EMBL" id="KAJ9101750.1"/>
    </source>
</evidence>
<reference evidence="1" key="1">
    <citation type="submission" date="2023-04" db="EMBL/GenBank/DDBJ databases">
        <title>Draft Genome sequencing of Naganishia species isolated from polar environments using Oxford Nanopore Technology.</title>
        <authorList>
            <person name="Leo P."/>
            <person name="Venkateswaran K."/>
        </authorList>
    </citation>
    <scope>NUCLEOTIDE SEQUENCE</scope>
    <source>
        <strain evidence="1">MNA-CCFEE 5423</strain>
    </source>
</reference>
<evidence type="ECO:0000313" key="2">
    <source>
        <dbReference type="Proteomes" id="UP001227268"/>
    </source>
</evidence>
<dbReference type="Proteomes" id="UP001227268">
    <property type="component" value="Unassembled WGS sequence"/>
</dbReference>
<accession>A0ACC2VRR4</accession>
<sequence>MADQPTLTSDAVGVPKRPYEEIAEAATEQSSDDPARKRQNVESTTASVGTSVPVAKADLVVENSNNVLTEQDPAATTTAPSLPVMDEEEMMAMLSAQEVGLEGARAGPSLLLSHQNDDTTSGNTSNQRGTGGDSSRKQQREKSKQRAKEKYDKSAERYKGKTVREWGSRNDENGAAGGVGEGSSAADKEVRFPKYKCAILLGFSGSGYNGMQIQNVSSTAPDAPPTATKTIEGILFNALVKASAVSASNADDPKKVDLSRAARTDAGVSAAGNVVSLKMIIKPPGIETPEDLTRAINAQLPEDIRVWTWTRTLQGFNARTACDTRVYEYLLPSYALLPPRPGTHLHKQMVENAQAEGQKYEEHEFWKGYDHEAALHDKEKSEPVQGSTAEDGTPAASGEPEMTPAKRRTQAELAKKRAFRISEEEVERFRELMKAYLGTHNFHNYTLNKSFNDQSSKRYMIDIDVAPPVEHNGMEWLSVKIHGQSFMLHQIRKMISLAVLAARTSTPASLIPKTFGPEQIHVPKAPALGLLLEQPRFKTYNDTAAYKAKQNNTDHNNPVEFETLKDEIFAFKLKHIYDRLRRDEESAAHYHNWTTNLDNVQGPSLSYLNPQGVIPEEAMRKKKGKGPKNDKDYALDGIESDDEGKTGKDVD</sequence>